<sequence>MRASGQVINLQKSKVYYSRNTPLSICEAINNIIGVTECMGTGKYLGLPSMIGRKKKAIFNNIKDRIWRKINHWSGKYLSKAGNACHGIHWLNWEKVSMRKEHGGMGFRHLHSFNLAMLGKQGWKFLTNQDAILTRIFKAKYFPRGDFLGAYIHASQAVVKGGLRWCIGTWNHELLSSLFSPSDVSAITAIPLTHLHERDSITWNLSRKVGFLKGNVDVAIFKEDNKVGFGICLRDANGSLIKAKSGWFYGVAPSHEAEATTLLESIRWVCDQGYTHVILESDSKQVVEDILNSNIYYSEYGHTLHRCRSLLNSHPNLLVRFIRRQANHVAHSLARASRHYASSHVFDFIPTCIAPLILNDIS</sequence>
<organism evidence="2 3">
    <name type="scientific">Cajanus cajan</name>
    <name type="common">Pigeon pea</name>
    <name type="synonym">Cajanus indicus</name>
    <dbReference type="NCBI Taxonomy" id="3821"/>
    <lineage>
        <taxon>Eukaryota</taxon>
        <taxon>Viridiplantae</taxon>
        <taxon>Streptophyta</taxon>
        <taxon>Embryophyta</taxon>
        <taxon>Tracheophyta</taxon>
        <taxon>Spermatophyta</taxon>
        <taxon>Magnoliopsida</taxon>
        <taxon>eudicotyledons</taxon>
        <taxon>Gunneridae</taxon>
        <taxon>Pentapetalae</taxon>
        <taxon>rosids</taxon>
        <taxon>fabids</taxon>
        <taxon>Fabales</taxon>
        <taxon>Fabaceae</taxon>
        <taxon>Papilionoideae</taxon>
        <taxon>50 kb inversion clade</taxon>
        <taxon>NPAAA clade</taxon>
        <taxon>indigoferoid/millettioid clade</taxon>
        <taxon>Phaseoleae</taxon>
        <taxon>Cajanus</taxon>
    </lineage>
</organism>
<dbReference type="Gene3D" id="3.30.420.10">
    <property type="entry name" value="Ribonuclease H-like superfamily/Ribonuclease H"/>
    <property type="match status" value="1"/>
</dbReference>
<evidence type="ECO:0000313" key="2">
    <source>
        <dbReference type="EMBL" id="KYP54015.1"/>
    </source>
</evidence>
<protein>
    <recommendedName>
        <fullName evidence="1">RNase H type-1 domain-containing protein</fullName>
    </recommendedName>
</protein>
<dbReference type="AlphaFoldDB" id="A0A151SGZ3"/>
<dbReference type="EMBL" id="CM003613">
    <property type="protein sequence ID" value="KYP54015.1"/>
    <property type="molecule type" value="Genomic_DNA"/>
</dbReference>
<dbReference type="CDD" id="cd06222">
    <property type="entry name" value="RNase_H_like"/>
    <property type="match status" value="1"/>
</dbReference>
<dbReference type="Proteomes" id="UP000075243">
    <property type="component" value="Chromosome 11"/>
</dbReference>
<dbReference type="SUPFAM" id="SSF53098">
    <property type="entry name" value="Ribonuclease H-like"/>
    <property type="match status" value="1"/>
</dbReference>
<feature type="domain" description="RNase H type-1" evidence="1">
    <location>
        <begin position="215"/>
        <end position="336"/>
    </location>
</feature>
<dbReference type="GO" id="GO:0004523">
    <property type="term" value="F:RNA-DNA hybrid ribonuclease activity"/>
    <property type="evidence" value="ECO:0007669"/>
    <property type="project" value="InterPro"/>
</dbReference>
<dbReference type="GO" id="GO:0003676">
    <property type="term" value="F:nucleic acid binding"/>
    <property type="evidence" value="ECO:0007669"/>
    <property type="project" value="InterPro"/>
</dbReference>
<name>A0A151SGZ3_CAJCA</name>
<dbReference type="Pfam" id="PF13456">
    <property type="entry name" value="RVT_3"/>
    <property type="match status" value="1"/>
</dbReference>
<evidence type="ECO:0000313" key="3">
    <source>
        <dbReference type="Proteomes" id="UP000075243"/>
    </source>
</evidence>
<reference evidence="2 3" key="1">
    <citation type="journal article" date="2012" name="Nat. Biotechnol.">
        <title>Draft genome sequence of pigeonpea (Cajanus cajan), an orphan legume crop of resource-poor farmers.</title>
        <authorList>
            <person name="Varshney R.K."/>
            <person name="Chen W."/>
            <person name="Li Y."/>
            <person name="Bharti A.K."/>
            <person name="Saxena R.K."/>
            <person name="Schlueter J.A."/>
            <person name="Donoghue M.T."/>
            <person name="Azam S."/>
            <person name="Fan G."/>
            <person name="Whaley A.M."/>
            <person name="Farmer A.D."/>
            <person name="Sheridan J."/>
            <person name="Iwata A."/>
            <person name="Tuteja R."/>
            <person name="Penmetsa R.V."/>
            <person name="Wu W."/>
            <person name="Upadhyaya H.D."/>
            <person name="Yang S.P."/>
            <person name="Shah T."/>
            <person name="Saxena K.B."/>
            <person name="Michael T."/>
            <person name="McCombie W.R."/>
            <person name="Yang B."/>
            <person name="Zhang G."/>
            <person name="Yang H."/>
            <person name="Wang J."/>
            <person name="Spillane C."/>
            <person name="Cook D.R."/>
            <person name="May G.D."/>
            <person name="Xu X."/>
            <person name="Jackson S.A."/>
        </authorList>
    </citation>
    <scope>NUCLEOTIDE SEQUENCE [LARGE SCALE GENOMIC DNA]</scope>
    <source>
        <strain evidence="3">cv. Asha</strain>
    </source>
</reference>
<proteinExistence type="predicted"/>
<accession>A0A151SGZ3</accession>
<dbReference type="InterPro" id="IPR044730">
    <property type="entry name" value="RNase_H-like_dom_plant"/>
</dbReference>
<evidence type="ECO:0000259" key="1">
    <source>
        <dbReference type="Pfam" id="PF13456"/>
    </source>
</evidence>
<keyword evidence="3" id="KW-1185">Reference proteome</keyword>
<dbReference type="InterPro" id="IPR012337">
    <property type="entry name" value="RNaseH-like_sf"/>
</dbReference>
<dbReference type="Gramene" id="C.cajan_00180.t">
    <property type="protein sequence ID" value="C.cajan_00180.t"/>
    <property type="gene ID" value="C.cajan_00180"/>
</dbReference>
<dbReference type="InterPro" id="IPR036397">
    <property type="entry name" value="RNaseH_sf"/>
</dbReference>
<dbReference type="InterPro" id="IPR002156">
    <property type="entry name" value="RNaseH_domain"/>
</dbReference>
<dbReference type="InterPro" id="IPR052929">
    <property type="entry name" value="RNase_H-like_EbsB-rel"/>
</dbReference>
<gene>
    <name evidence="2" type="ORF">KK1_000181</name>
</gene>
<dbReference type="PANTHER" id="PTHR47074">
    <property type="entry name" value="BNAC02G40300D PROTEIN"/>
    <property type="match status" value="1"/>
</dbReference>
<dbReference type="PANTHER" id="PTHR47074:SF48">
    <property type="entry name" value="POLYNUCLEOTIDYL TRANSFERASE, RIBONUCLEASE H-LIKE SUPERFAMILY PROTEIN"/>
    <property type="match status" value="1"/>
</dbReference>